<keyword evidence="3" id="KW-1185">Reference proteome</keyword>
<protein>
    <submittedName>
        <fullName evidence="2">Uncharacterized protein</fullName>
    </submittedName>
</protein>
<dbReference type="EMBL" id="CP016793">
    <property type="protein sequence ID" value="ANZ41807.1"/>
    <property type="molecule type" value="Genomic_DNA"/>
</dbReference>
<evidence type="ECO:0000313" key="2">
    <source>
        <dbReference type="EMBL" id="ANZ41807.1"/>
    </source>
</evidence>
<feature type="transmembrane region" description="Helical" evidence="1">
    <location>
        <begin position="44"/>
        <end position="62"/>
    </location>
</feature>
<dbReference type="AlphaFoldDB" id="A0A1B2HVT1"/>
<dbReference type="Proteomes" id="UP000093053">
    <property type="component" value="Chromosome"/>
</dbReference>
<evidence type="ECO:0000256" key="1">
    <source>
        <dbReference type="SAM" id="Phobius"/>
    </source>
</evidence>
<reference evidence="2 3" key="1">
    <citation type="submission" date="2016-07" db="EMBL/GenBank/DDBJ databases">
        <title>Complete genome sequence of the Lentzea guizhouensis DHS C013.</title>
        <authorList>
            <person name="Cao C."/>
        </authorList>
    </citation>
    <scope>NUCLEOTIDE SEQUENCE [LARGE SCALE GENOMIC DNA]</scope>
    <source>
        <strain evidence="2 3">DHS C013</strain>
    </source>
</reference>
<feature type="transmembrane region" description="Helical" evidence="1">
    <location>
        <begin position="12"/>
        <end position="38"/>
    </location>
</feature>
<organism evidence="2 3">
    <name type="scientific">Lentzea guizhouensis</name>
    <dbReference type="NCBI Taxonomy" id="1586287"/>
    <lineage>
        <taxon>Bacteria</taxon>
        <taxon>Bacillati</taxon>
        <taxon>Actinomycetota</taxon>
        <taxon>Actinomycetes</taxon>
        <taxon>Pseudonocardiales</taxon>
        <taxon>Pseudonocardiaceae</taxon>
        <taxon>Lentzea</taxon>
    </lineage>
</organism>
<keyword evidence="1" id="KW-1133">Transmembrane helix</keyword>
<gene>
    <name evidence="2" type="ORF">BBK82_43605</name>
</gene>
<proteinExistence type="predicted"/>
<dbReference type="KEGG" id="led:BBK82_43605"/>
<keyword evidence="1" id="KW-0472">Membrane</keyword>
<feature type="transmembrane region" description="Helical" evidence="1">
    <location>
        <begin position="69"/>
        <end position="86"/>
    </location>
</feature>
<accession>A0A1B2HVT1</accession>
<evidence type="ECO:0000313" key="3">
    <source>
        <dbReference type="Proteomes" id="UP000093053"/>
    </source>
</evidence>
<name>A0A1B2HVT1_9PSEU</name>
<sequence>MGEQKKSRSHAAVAGLVLAAGMCSLVGWTAGVVVVAGTWVVPDWAVSGGLLVVAFAVALIRWVRMAWPFGLVAVGTSLAVALSWVGDRSATYTVLPAAPGGCHVVVRETSFLFAGDGEVFLTTPLGIGLGRGTYVTDDGYRPVTVGNYVFGWENGIGSLRLTGKPGDPILRSSVRTLEC</sequence>
<keyword evidence="1" id="KW-0812">Transmembrane</keyword>